<feature type="compositionally biased region" description="Gly residues" evidence="1">
    <location>
        <begin position="265"/>
        <end position="282"/>
    </location>
</feature>
<dbReference type="EMBL" id="AY941098">
    <property type="protein sequence ID" value="AAX36057.1"/>
    <property type="molecule type" value="Genomic_DNA"/>
</dbReference>
<geneLocation type="plasmid" evidence="2">
    <name>p49879.1</name>
</geneLocation>
<organism evidence="2">
    <name type="scientific">Leptospirillum ferrooxidans</name>
    <dbReference type="NCBI Taxonomy" id="180"/>
    <lineage>
        <taxon>Bacteria</taxon>
        <taxon>Pseudomonadati</taxon>
        <taxon>Nitrospirota</taxon>
        <taxon>Nitrospiria</taxon>
        <taxon>Nitrospirales</taxon>
        <taxon>Nitrospiraceae</taxon>
        <taxon>Leptospirillum</taxon>
    </lineage>
</organism>
<feature type="region of interest" description="Disordered" evidence="1">
    <location>
        <begin position="265"/>
        <end position="325"/>
    </location>
</feature>
<feature type="region of interest" description="Disordered" evidence="1">
    <location>
        <begin position="145"/>
        <end position="207"/>
    </location>
</feature>
<evidence type="ECO:0000256" key="1">
    <source>
        <dbReference type="SAM" id="MobiDB-lite"/>
    </source>
</evidence>
<protein>
    <submittedName>
        <fullName evidence="2">ORF325</fullName>
    </submittedName>
</protein>
<reference evidence="2" key="1">
    <citation type="journal article" date="2005" name="Appl. Environ. Microbiol.">
        <title>Isolation, Sequence Analysis, and Comparison of Two Plasmids (28 and 29 Kilobases) from the Biomining Bacterium Leptospirillum ferrooxidans ATCC 49879.</title>
        <authorList>
            <person name="Coram N.J."/>
            <person name="van Zyl L.J."/>
            <person name="Rawlings D.E."/>
        </authorList>
    </citation>
    <scope>NUCLEOTIDE SEQUENCE</scope>
    <source>
        <strain evidence="2">ATCC 49879</strain>
        <plasmid evidence="2">p49879.1</plasmid>
    </source>
</reference>
<feature type="compositionally biased region" description="Low complexity" evidence="1">
    <location>
        <begin position="307"/>
        <end position="318"/>
    </location>
</feature>
<gene>
    <name evidence="2" type="primary">ORF325</name>
</gene>
<feature type="compositionally biased region" description="Gly residues" evidence="1">
    <location>
        <begin position="196"/>
        <end position="207"/>
    </location>
</feature>
<sequence length="325" mass="33715">MRRNGARGAKSISGRWTDNARAKLRLGMHDRGEEYCFADGRIHEEDAGGHRRHLPCHLKVIRLQRHHIPAKGIWDVTHLYTDWEGVFFREELYVMVIVDHLTVEAGAAIEVHGNVMVMELGEVEMLPGSEASAVFEIRVLPTRHHSYSQHRRGPSVSGNAGSDGADGESSRAYQLVGTPFGPRLVDGSGSRDRAAGGDGGNGGNGTVGMNGGMCMPGGRGGVGGNSGAGGNGGRGGNGGLSSNVFIKAPELQAGCLELRSLESLGGVGGAPGRGGRGGSGGRHGTRADLPTAEDFSPAGADGHDGKAGSSGRGRSAAKMHLFTVL</sequence>
<evidence type="ECO:0000313" key="2">
    <source>
        <dbReference type="EMBL" id="AAX36057.1"/>
    </source>
</evidence>
<proteinExistence type="predicted"/>
<accession>Q58KE5</accession>
<name>Q58KE5_9BACT</name>
<keyword evidence="2" id="KW-0614">Plasmid</keyword>
<dbReference type="AlphaFoldDB" id="Q58KE5"/>